<name>A0A285MVX8_9FLAO</name>
<dbReference type="InterPro" id="IPR036163">
    <property type="entry name" value="HMA_dom_sf"/>
</dbReference>
<proteinExistence type="predicted"/>
<dbReference type="SUPFAM" id="SSF55008">
    <property type="entry name" value="HMA, heavy metal-associated domain"/>
    <property type="match status" value="1"/>
</dbReference>
<evidence type="ECO:0000313" key="2">
    <source>
        <dbReference type="EMBL" id="SNY99621.1"/>
    </source>
</evidence>
<organism evidence="2 3">
    <name type="scientific">Flagellimonas pacifica</name>
    <dbReference type="NCBI Taxonomy" id="1247520"/>
    <lineage>
        <taxon>Bacteria</taxon>
        <taxon>Pseudomonadati</taxon>
        <taxon>Bacteroidota</taxon>
        <taxon>Flavobacteriia</taxon>
        <taxon>Flavobacteriales</taxon>
        <taxon>Flavobacteriaceae</taxon>
        <taxon>Flagellimonas</taxon>
    </lineage>
</organism>
<gene>
    <name evidence="2" type="ORF">SAMN06265377_1432</name>
</gene>
<feature type="chain" id="PRO_5012990233" evidence="1">
    <location>
        <begin position="20"/>
        <end position="120"/>
    </location>
</feature>
<keyword evidence="3" id="KW-1185">Reference proteome</keyword>
<keyword evidence="1" id="KW-0732">Signal</keyword>
<evidence type="ECO:0000256" key="1">
    <source>
        <dbReference type="SAM" id="SignalP"/>
    </source>
</evidence>
<feature type="signal peptide" evidence="1">
    <location>
        <begin position="1"/>
        <end position="19"/>
    </location>
</feature>
<accession>A0A285MVX8</accession>
<dbReference type="Gene3D" id="3.30.70.100">
    <property type="match status" value="1"/>
</dbReference>
<dbReference type="EMBL" id="OBEH01000002">
    <property type="protein sequence ID" value="SNY99621.1"/>
    <property type="molecule type" value="Genomic_DNA"/>
</dbReference>
<dbReference type="RefSeq" id="WP_097045108.1">
    <property type="nucleotide sequence ID" value="NZ_OBEH01000002.1"/>
</dbReference>
<dbReference type="AlphaFoldDB" id="A0A285MVX8"/>
<dbReference type="Proteomes" id="UP000219048">
    <property type="component" value="Unassembled WGS sequence"/>
</dbReference>
<reference evidence="3" key="1">
    <citation type="submission" date="2017-09" db="EMBL/GenBank/DDBJ databases">
        <authorList>
            <person name="Varghese N."/>
            <person name="Submissions S."/>
        </authorList>
    </citation>
    <scope>NUCLEOTIDE SEQUENCE [LARGE SCALE GENOMIC DNA]</scope>
    <source>
        <strain evidence="3">DSM 25885</strain>
    </source>
</reference>
<evidence type="ECO:0000313" key="3">
    <source>
        <dbReference type="Proteomes" id="UP000219048"/>
    </source>
</evidence>
<dbReference type="GO" id="GO:0046872">
    <property type="term" value="F:metal ion binding"/>
    <property type="evidence" value="ECO:0007669"/>
    <property type="project" value="InterPro"/>
</dbReference>
<dbReference type="OrthoDB" id="5513217at2"/>
<sequence>MRKSILVFFLILGASLSHAQDKNKTVTFEVKGNCGMCKSRIEKTAIKIAGVKFALWNVDTKEFKAIIDERKCSIDMVKKKIAGIGHDIEGYTAPLDVYDNLPACCQYRNPESIHMNHGKH</sequence>
<protein>
    <submittedName>
        <fullName evidence="2">Copper chaperone CopZ</fullName>
    </submittedName>
</protein>